<dbReference type="Proteomes" id="UP000578531">
    <property type="component" value="Unassembled WGS sequence"/>
</dbReference>
<comment type="caution">
    <text evidence="1">The sequence shown here is derived from an EMBL/GenBank/DDBJ whole genome shotgun (WGS) entry which is preliminary data.</text>
</comment>
<dbReference type="EMBL" id="JACCJC010000080">
    <property type="protein sequence ID" value="KAF6227843.1"/>
    <property type="molecule type" value="Genomic_DNA"/>
</dbReference>
<gene>
    <name evidence="1" type="ORF">HO173_011945</name>
</gene>
<name>A0A8H6CQR8_9LECA</name>
<protein>
    <submittedName>
        <fullName evidence="1">Uncharacterized protein</fullName>
    </submittedName>
</protein>
<dbReference type="AlphaFoldDB" id="A0A8H6CQR8"/>
<dbReference type="RefSeq" id="XP_037159334.1">
    <property type="nucleotide sequence ID" value="XM_037313819.1"/>
</dbReference>
<evidence type="ECO:0000313" key="2">
    <source>
        <dbReference type="Proteomes" id="UP000578531"/>
    </source>
</evidence>
<accession>A0A8H6CQR8</accession>
<proteinExistence type="predicted"/>
<keyword evidence="2" id="KW-1185">Reference proteome</keyword>
<dbReference type="GeneID" id="59293583"/>
<evidence type="ECO:0000313" key="1">
    <source>
        <dbReference type="EMBL" id="KAF6227843.1"/>
    </source>
</evidence>
<sequence length="75" mass="8670">MLQEVVKKHNSELEKQKQGVNTRAIELRLAVGSLLDDATHLHIPGKEDSQKDFERAYEALEKLEQKLWECLDVLI</sequence>
<organism evidence="1 2">
    <name type="scientific">Letharia columbiana</name>
    <dbReference type="NCBI Taxonomy" id="112416"/>
    <lineage>
        <taxon>Eukaryota</taxon>
        <taxon>Fungi</taxon>
        <taxon>Dikarya</taxon>
        <taxon>Ascomycota</taxon>
        <taxon>Pezizomycotina</taxon>
        <taxon>Lecanoromycetes</taxon>
        <taxon>OSLEUM clade</taxon>
        <taxon>Lecanoromycetidae</taxon>
        <taxon>Lecanorales</taxon>
        <taxon>Lecanorineae</taxon>
        <taxon>Parmeliaceae</taxon>
        <taxon>Letharia</taxon>
    </lineage>
</organism>
<reference evidence="1 2" key="1">
    <citation type="journal article" date="2020" name="Genomics">
        <title>Complete, high-quality genomes from long-read metagenomic sequencing of two wolf lichen thalli reveals enigmatic genome architecture.</title>
        <authorList>
            <person name="McKenzie S.K."/>
            <person name="Walston R.F."/>
            <person name="Allen J.L."/>
        </authorList>
    </citation>
    <scope>NUCLEOTIDE SEQUENCE [LARGE SCALE GENOMIC DNA]</scope>
    <source>
        <strain evidence="1">WasteWater2</strain>
    </source>
</reference>